<dbReference type="CDD" id="cd12148">
    <property type="entry name" value="fungal_TF_MHR"/>
    <property type="match status" value="1"/>
</dbReference>
<reference evidence="8" key="1">
    <citation type="journal article" date="2020" name="Stud. Mycol.">
        <title>101 Dothideomycetes genomes: a test case for predicting lifestyles and emergence of pathogens.</title>
        <authorList>
            <person name="Haridas S."/>
            <person name="Albert R."/>
            <person name="Binder M."/>
            <person name="Bloem J."/>
            <person name="Labutti K."/>
            <person name="Salamov A."/>
            <person name="Andreopoulos B."/>
            <person name="Baker S."/>
            <person name="Barry K."/>
            <person name="Bills G."/>
            <person name="Bluhm B."/>
            <person name="Cannon C."/>
            <person name="Castanera R."/>
            <person name="Culley D."/>
            <person name="Daum C."/>
            <person name="Ezra D."/>
            <person name="Gonzalez J."/>
            <person name="Henrissat B."/>
            <person name="Kuo A."/>
            <person name="Liang C."/>
            <person name="Lipzen A."/>
            <person name="Lutzoni F."/>
            <person name="Magnuson J."/>
            <person name="Mondo S."/>
            <person name="Nolan M."/>
            <person name="Ohm R."/>
            <person name="Pangilinan J."/>
            <person name="Park H.-J."/>
            <person name="Ramirez L."/>
            <person name="Alfaro M."/>
            <person name="Sun H."/>
            <person name="Tritt A."/>
            <person name="Yoshinaga Y."/>
            <person name="Zwiers L.-H."/>
            <person name="Turgeon B."/>
            <person name="Goodwin S."/>
            <person name="Spatafora J."/>
            <person name="Crous P."/>
            <person name="Grigoriev I."/>
        </authorList>
    </citation>
    <scope>NUCLEOTIDE SEQUENCE</scope>
    <source>
        <strain evidence="8">CBS 627.86</strain>
    </source>
</reference>
<dbReference type="PANTHER" id="PTHR31845:SF10">
    <property type="entry name" value="ZN(II)2CYS6 TRANSCRIPTION FACTOR (EUROFUNG)"/>
    <property type="match status" value="1"/>
</dbReference>
<evidence type="ECO:0000259" key="7">
    <source>
        <dbReference type="PROSITE" id="PS50048"/>
    </source>
</evidence>
<dbReference type="GO" id="GO:0000976">
    <property type="term" value="F:transcription cis-regulatory region binding"/>
    <property type="evidence" value="ECO:0007669"/>
    <property type="project" value="TreeGrafter"/>
</dbReference>
<dbReference type="Proteomes" id="UP000799770">
    <property type="component" value="Unassembled WGS sequence"/>
</dbReference>
<dbReference type="EMBL" id="ML977315">
    <property type="protein sequence ID" value="KAF2119342.1"/>
    <property type="molecule type" value="Genomic_DNA"/>
</dbReference>
<keyword evidence="3" id="KW-0238">DNA-binding</keyword>
<organism evidence="8 9">
    <name type="scientific">Lophiotrema nucula</name>
    <dbReference type="NCBI Taxonomy" id="690887"/>
    <lineage>
        <taxon>Eukaryota</taxon>
        <taxon>Fungi</taxon>
        <taxon>Dikarya</taxon>
        <taxon>Ascomycota</taxon>
        <taxon>Pezizomycotina</taxon>
        <taxon>Dothideomycetes</taxon>
        <taxon>Pleosporomycetidae</taxon>
        <taxon>Pleosporales</taxon>
        <taxon>Lophiotremataceae</taxon>
        <taxon>Lophiotrema</taxon>
    </lineage>
</organism>
<dbReference type="PROSITE" id="PS50048">
    <property type="entry name" value="ZN2_CY6_FUNGAL_2"/>
    <property type="match status" value="1"/>
</dbReference>
<gene>
    <name evidence="8" type="ORF">BDV96DRAFT_343251</name>
</gene>
<comment type="subcellular location">
    <subcellularLocation>
        <location evidence="1">Nucleus</location>
    </subcellularLocation>
</comment>
<feature type="region of interest" description="Disordered" evidence="6">
    <location>
        <begin position="91"/>
        <end position="126"/>
    </location>
</feature>
<accession>A0A6A5ZIJ7</accession>
<keyword evidence="2" id="KW-0805">Transcription regulation</keyword>
<evidence type="ECO:0000256" key="5">
    <source>
        <dbReference type="ARBA" id="ARBA00023242"/>
    </source>
</evidence>
<feature type="region of interest" description="Disordered" evidence="6">
    <location>
        <begin position="625"/>
        <end position="653"/>
    </location>
</feature>
<dbReference type="InterPro" id="IPR051089">
    <property type="entry name" value="prtT"/>
</dbReference>
<dbReference type="GO" id="GO:0008270">
    <property type="term" value="F:zinc ion binding"/>
    <property type="evidence" value="ECO:0007669"/>
    <property type="project" value="InterPro"/>
</dbReference>
<dbReference type="SMART" id="SM00066">
    <property type="entry name" value="GAL4"/>
    <property type="match status" value="1"/>
</dbReference>
<dbReference type="InterPro" id="IPR036864">
    <property type="entry name" value="Zn2-C6_fun-type_DNA-bd_sf"/>
</dbReference>
<evidence type="ECO:0000256" key="1">
    <source>
        <dbReference type="ARBA" id="ARBA00004123"/>
    </source>
</evidence>
<evidence type="ECO:0000256" key="4">
    <source>
        <dbReference type="ARBA" id="ARBA00023163"/>
    </source>
</evidence>
<evidence type="ECO:0000313" key="8">
    <source>
        <dbReference type="EMBL" id="KAF2119342.1"/>
    </source>
</evidence>
<feature type="domain" description="Zn(2)-C6 fungal-type" evidence="7">
    <location>
        <begin position="13"/>
        <end position="46"/>
    </location>
</feature>
<protein>
    <recommendedName>
        <fullName evidence="7">Zn(2)-C6 fungal-type domain-containing protein</fullName>
    </recommendedName>
</protein>
<dbReference type="GO" id="GO:0005634">
    <property type="term" value="C:nucleus"/>
    <property type="evidence" value="ECO:0007669"/>
    <property type="project" value="UniProtKB-SubCell"/>
</dbReference>
<dbReference type="PROSITE" id="PS00463">
    <property type="entry name" value="ZN2_CY6_FUNGAL_1"/>
    <property type="match status" value="1"/>
</dbReference>
<sequence length="724" mass="81742">MPSDETITKRKSACQNCTKAKAKCSPFESRQDACYRCHRLNKECVFDDVMRKRGPKARSRVKALEQRVESLIEILAANGQSVNSISVLPTRDHPDSIPEDVPNATENADHASARPNTVATSPVDSLSAHIDTPETQSTEPGVSVFDPVSAAYLTEDRAAALLKRFQDEFVWSFPFVVVSGNVKDVRKQQPFLFHAVMTTMTYETPLLQHTLAEEFKNQISSRIILQSHKSLEILQGLLVFTAWYHFSYRVQNQQLAIIIHLCIALVQDLGLNKNPKDKVRGVPLSKEDCGVIFKGDRSNAEKRAFLGTYYVAVAFAQAWRKPTTLQYTRYMAQCCKSVTESREVNSDILVSPLVKLSNLVSRVNDYFSYDDIDNAEVKGEAMLESSSLTFQSELAQIKENIPDDLKHNDTLKLKCFLVDIWLYESSLHNSLWNQRASNTHASFPATRLKMLYRTMNAVKAYLNAMLAIDQDSFYNLAFPAWSGWFYTIIVACKLVFLQEHGKQDYTGPEDVQQALGLIIHDSDGLKQVDLQRPSSSSRYVLSSTTSSWDPMMVEKEAEFLSLFEKFLEKMDFTTPLDEWFDKADKFAHKKDDHACSPLFSIACLQRGLLHGFQKRLSEYARLRVASSPNPSDVPNSGTASDLHRSGPTPNTLLHPVLLDNPGLTPYEQARAADPHPIPFIGHLNFGMTNFDTLPEAPVPTVYDQYAYQDWAWDAMMEDFTLPPL</sequence>
<feature type="compositionally biased region" description="Polar residues" evidence="6">
    <location>
        <begin position="626"/>
        <end position="639"/>
    </location>
</feature>
<evidence type="ECO:0000256" key="3">
    <source>
        <dbReference type="ARBA" id="ARBA00023125"/>
    </source>
</evidence>
<keyword evidence="4" id="KW-0804">Transcription</keyword>
<dbReference type="PANTHER" id="PTHR31845">
    <property type="entry name" value="FINGER DOMAIN PROTEIN, PUTATIVE-RELATED"/>
    <property type="match status" value="1"/>
</dbReference>
<dbReference type="GO" id="GO:0000981">
    <property type="term" value="F:DNA-binding transcription factor activity, RNA polymerase II-specific"/>
    <property type="evidence" value="ECO:0007669"/>
    <property type="project" value="InterPro"/>
</dbReference>
<dbReference type="OrthoDB" id="5226580at2759"/>
<dbReference type="CDD" id="cd00067">
    <property type="entry name" value="GAL4"/>
    <property type="match status" value="1"/>
</dbReference>
<dbReference type="AlphaFoldDB" id="A0A6A5ZIJ7"/>
<keyword evidence="9" id="KW-1185">Reference proteome</keyword>
<evidence type="ECO:0000256" key="6">
    <source>
        <dbReference type="SAM" id="MobiDB-lite"/>
    </source>
</evidence>
<dbReference type="SUPFAM" id="SSF57701">
    <property type="entry name" value="Zn2/Cys6 DNA-binding domain"/>
    <property type="match status" value="1"/>
</dbReference>
<proteinExistence type="predicted"/>
<dbReference type="Gene3D" id="4.10.240.10">
    <property type="entry name" value="Zn(2)-C6 fungal-type DNA-binding domain"/>
    <property type="match status" value="1"/>
</dbReference>
<evidence type="ECO:0000256" key="2">
    <source>
        <dbReference type="ARBA" id="ARBA00023015"/>
    </source>
</evidence>
<evidence type="ECO:0000313" key="9">
    <source>
        <dbReference type="Proteomes" id="UP000799770"/>
    </source>
</evidence>
<feature type="compositionally biased region" description="Polar residues" evidence="6">
    <location>
        <begin position="114"/>
        <end position="124"/>
    </location>
</feature>
<keyword evidence="5" id="KW-0539">Nucleus</keyword>
<dbReference type="InterPro" id="IPR001138">
    <property type="entry name" value="Zn2Cys6_DnaBD"/>
</dbReference>
<name>A0A6A5ZIJ7_9PLEO</name>